<dbReference type="EMBL" id="GBEZ01020095">
    <property type="protein sequence ID" value="JAC66542.1"/>
    <property type="molecule type" value="Transcribed_RNA"/>
</dbReference>
<proteinExistence type="predicted"/>
<dbReference type="Pfam" id="PF00017">
    <property type="entry name" value="SH2"/>
    <property type="match status" value="1"/>
</dbReference>
<protein>
    <recommendedName>
        <fullName evidence="2">SH2 domain-containing protein</fullName>
    </recommendedName>
</protein>
<accession>A0A061R0U6</accession>
<feature type="domain" description="SH2" evidence="2">
    <location>
        <begin position="439"/>
        <end position="525"/>
    </location>
</feature>
<sequence>MSFLDTNWTGLCQVAGGYEEKPSYEVADFGDPCWEPEGTAPRNVLLYDCNTEPSSFALQAKRFARDSFVPSAQDSSYPCLLSDAGHTKVDTASPIKNSEALVDHLEGVPQDSVQAHQTSYVKYAFLEKGHVSSEWSLDDSLQCARCAMPHMAPSVSRPMPLTCSLRIIQAPAAFGAPIMKGKPFKPPFKVRLDMKYRQDIRMDVSVSAITMCETPPHDIQTFIAGRIREVEGLDAKNAELAGSTVKKTIDTASARAVPQVEMIMDSDSLVEERTISEEFMFNDLKFLQSSRVNKRWIVFYCKIDDDIIYCHYHPATIVLSRADQFPKAMARLDVADRPARRMRTECEDSSRTPTPSRALSQQLETASAQYSPHCMATKPLCPMEAVRYVIDLYNSRLIGVNRKLSVKDQLWLVKKLGLNSDNEETQLVPLSRWNQFEKWYSDCLETLKTVIDVWDQTNPAIICGLYIDRTAAEHLLRSERAGTFLVRMCSEPGCFAISTRVNGSKTCDHLLLDRVDLNRRGLTKWIQAHDAAKCLLDVNAMQRVPKDSVISRGELKSQQKSKRFPKPAPTIDVSLADSLEMQFPLFEKSPRIDDNLSPLAFINSGMPHGRPMIQGYREDSVKDVMAKFCSMDFPKPPFHDPKGEATGSLDTDIFQIRDTCESPNFWKGFTAPQWTKQ</sequence>
<dbReference type="CDD" id="cd00173">
    <property type="entry name" value="SH2"/>
    <property type="match status" value="1"/>
</dbReference>
<keyword evidence="1" id="KW-0727">SH2 domain</keyword>
<dbReference type="InterPro" id="IPR000980">
    <property type="entry name" value="SH2"/>
</dbReference>
<organism evidence="3">
    <name type="scientific">Tetraselmis sp. GSL018</name>
    <dbReference type="NCBI Taxonomy" id="582737"/>
    <lineage>
        <taxon>Eukaryota</taxon>
        <taxon>Viridiplantae</taxon>
        <taxon>Chlorophyta</taxon>
        <taxon>core chlorophytes</taxon>
        <taxon>Chlorodendrophyceae</taxon>
        <taxon>Chlorodendrales</taxon>
        <taxon>Chlorodendraceae</taxon>
        <taxon>Tetraselmis</taxon>
    </lineage>
</organism>
<dbReference type="AlphaFoldDB" id="A0A061R0U6"/>
<evidence type="ECO:0000313" key="3">
    <source>
        <dbReference type="EMBL" id="JAC66542.1"/>
    </source>
</evidence>
<dbReference type="InterPro" id="IPR036860">
    <property type="entry name" value="SH2_dom_sf"/>
</dbReference>
<dbReference type="PROSITE" id="PS50001">
    <property type="entry name" value="SH2"/>
    <property type="match status" value="1"/>
</dbReference>
<dbReference type="Gene3D" id="3.30.505.10">
    <property type="entry name" value="SH2 domain"/>
    <property type="match status" value="1"/>
</dbReference>
<evidence type="ECO:0000256" key="1">
    <source>
        <dbReference type="PROSITE-ProRule" id="PRU00191"/>
    </source>
</evidence>
<dbReference type="SUPFAM" id="SSF55550">
    <property type="entry name" value="SH2 domain"/>
    <property type="match status" value="1"/>
</dbReference>
<gene>
    <name evidence="3" type="ORF">TSPGSL018_13412</name>
</gene>
<reference evidence="3" key="1">
    <citation type="submission" date="2014-05" db="EMBL/GenBank/DDBJ databases">
        <title>The transcriptome of the halophilic microalga Tetraselmis sp. GSL018 isolated from the Great Salt Lake, Utah.</title>
        <authorList>
            <person name="Jinkerson R.E."/>
            <person name="D'Adamo S."/>
            <person name="Posewitz M.C."/>
        </authorList>
    </citation>
    <scope>NUCLEOTIDE SEQUENCE</scope>
    <source>
        <strain evidence="3">GSL018</strain>
    </source>
</reference>
<evidence type="ECO:0000259" key="2">
    <source>
        <dbReference type="PROSITE" id="PS50001"/>
    </source>
</evidence>
<name>A0A061R0U6_9CHLO</name>